<name>A0A4R5A5U4_9ACTN</name>
<gene>
    <name evidence="1" type="ORF">E1262_22395</name>
</gene>
<organism evidence="1 2">
    <name type="scientific">Jiangella aurantiaca</name>
    <dbReference type="NCBI Taxonomy" id="2530373"/>
    <lineage>
        <taxon>Bacteria</taxon>
        <taxon>Bacillati</taxon>
        <taxon>Actinomycetota</taxon>
        <taxon>Actinomycetes</taxon>
        <taxon>Jiangellales</taxon>
        <taxon>Jiangellaceae</taxon>
        <taxon>Jiangella</taxon>
    </lineage>
</organism>
<reference evidence="1 2" key="1">
    <citation type="submission" date="2019-02" db="EMBL/GenBank/DDBJ databases">
        <title>Draft genome sequences of novel Actinobacteria.</title>
        <authorList>
            <person name="Sahin N."/>
            <person name="Ay H."/>
            <person name="Saygin H."/>
        </authorList>
    </citation>
    <scope>NUCLEOTIDE SEQUENCE [LARGE SCALE GENOMIC DNA]</scope>
    <source>
        <strain evidence="1 2">8K307</strain>
    </source>
</reference>
<dbReference type="Gene3D" id="3.30.460.10">
    <property type="entry name" value="Beta Polymerase, domain 2"/>
    <property type="match status" value="1"/>
</dbReference>
<evidence type="ECO:0000313" key="1">
    <source>
        <dbReference type="EMBL" id="TDD66356.1"/>
    </source>
</evidence>
<dbReference type="OrthoDB" id="3526885at2"/>
<protein>
    <submittedName>
        <fullName evidence="1">ArsR family transcriptional regulator</fullName>
    </submittedName>
</protein>
<keyword evidence="2" id="KW-1185">Reference proteome</keyword>
<accession>A0A4R5A5U4</accession>
<dbReference type="RefSeq" id="WP_132105785.1">
    <property type="nucleotide sequence ID" value="NZ_SMLB01000040.1"/>
</dbReference>
<comment type="caution">
    <text evidence="1">The sequence shown here is derived from an EMBL/GenBank/DDBJ whole genome shotgun (WGS) entry which is preliminary data.</text>
</comment>
<sequence length="195" mass="21459">MRSEGPVLAPTFRSRLQGDLLALVLPWPDREWSISELAARLHAPLTTVQSEVMRLIDGGVLATRHVGRSRLLRANGDNPAVAPLTQLTLMTFGPHSVIADEFADLGADLVLLFGSWAARYHGEPGPPPADIDVLVIGDHVDRAALYEAAERAERRLQRPVNPVLRKSSTWAQRDGDPLLNEIVRRPYVEVIGEAE</sequence>
<dbReference type="Proteomes" id="UP000295217">
    <property type="component" value="Unassembled WGS sequence"/>
</dbReference>
<evidence type="ECO:0000313" key="2">
    <source>
        <dbReference type="Proteomes" id="UP000295217"/>
    </source>
</evidence>
<dbReference type="AlphaFoldDB" id="A0A4R5A5U4"/>
<proteinExistence type="predicted"/>
<dbReference type="SUPFAM" id="SSF81301">
    <property type="entry name" value="Nucleotidyltransferase"/>
    <property type="match status" value="1"/>
</dbReference>
<dbReference type="EMBL" id="SMLB01000040">
    <property type="protein sequence ID" value="TDD66356.1"/>
    <property type="molecule type" value="Genomic_DNA"/>
</dbReference>
<dbReference type="InterPro" id="IPR043519">
    <property type="entry name" value="NT_sf"/>
</dbReference>